<dbReference type="InterPro" id="IPR025836">
    <property type="entry name" value="Zn_knuckle_CX2CX4HX4C"/>
</dbReference>
<proteinExistence type="predicted"/>
<protein>
    <recommendedName>
        <fullName evidence="2">Zinc knuckle CX2CX4HX4C domain-containing protein</fullName>
    </recommendedName>
</protein>
<keyword evidence="4" id="KW-1185">Reference proteome</keyword>
<organism evidence="3 4">
    <name type="scientific">Brassica carinata</name>
    <name type="common">Ethiopian mustard</name>
    <name type="synonym">Abyssinian cabbage</name>
    <dbReference type="NCBI Taxonomy" id="52824"/>
    <lineage>
        <taxon>Eukaryota</taxon>
        <taxon>Viridiplantae</taxon>
        <taxon>Streptophyta</taxon>
        <taxon>Embryophyta</taxon>
        <taxon>Tracheophyta</taxon>
        <taxon>Spermatophyta</taxon>
        <taxon>Magnoliopsida</taxon>
        <taxon>eudicotyledons</taxon>
        <taxon>Gunneridae</taxon>
        <taxon>Pentapetalae</taxon>
        <taxon>rosids</taxon>
        <taxon>malvids</taxon>
        <taxon>Brassicales</taxon>
        <taxon>Brassicaceae</taxon>
        <taxon>Brassiceae</taxon>
        <taxon>Brassica</taxon>
    </lineage>
</organism>
<feature type="compositionally biased region" description="Low complexity" evidence="1">
    <location>
        <begin position="83"/>
        <end position="92"/>
    </location>
</feature>
<dbReference type="AlphaFoldDB" id="A0A8X7REX2"/>
<reference evidence="3 4" key="1">
    <citation type="submission" date="2020-02" db="EMBL/GenBank/DDBJ databases">
        <authorList>
            <person name="Ma Q."/>
            <person name="Huang Y."/>
            <person name="Song X."/>
            <person name="Pei D."/>
        </authorList>
    </citation>
    <scope>NUCLEOTIDE SEQUENCE [LARGE SCALE GENOMIC DNA]</scope>
    <source>
        <strain evidence="3">Sxm20200214</strain>
        <tissue evidence="3">Leaf</tissue>
    </source>
</reference>
<feature type="region of interest" description="Disordered" evidence="1">
    <location>
        <begin position="320"/>
        <end position="341"/>
    </location>
</feature>
<evidence type="ECO:0000313" key="3">
    <source>
        <dbReference type="EMBL" id="KAG2286603.1"/>
    </source>
</evidence>
<feature type="domain" description="Zinc knuckle CX2CX4HX4C" evidence="2">
    <location>
        <begin position="7"/>
        <end position="50"/>
    </location>
</feature>
<comment type="caution">
    <text evidence="3">The sequence shown here is derived from an EMBL/GenBank/DDBJ whole genome shotgun (WGS) entry which is preliminary data.</text>
</comment>
<sequence>MVIKQVRPLQFERRVGFPNGDVGKVSLEYEGLVRYCFACKRIDHDVYSCTECSQEERDQKIKELREQNELGLQSQQNRNRALLNNHNNNTNNKRPRSPSDDGFNKSPGRPLYPGYARGEKRRKDSANYRSSRCYEDHREFTKLSDRRRGDKHERLPSENATVWNRLESHSTRRPVEAFAPQYKNQDRAREHERSRGRAKYLSHHSRHSQQVWRPKSQVNESRNNSQTKSVGVSETQASRSRALTDSQRTISEVCQGRGVRDMQGTGVMVVHRNEMSEDRLRRFKGKAPMFSKALEKTPMSASKDSPAGLITRDRGIIKIRDGESPLHPEETKFSGVPETTQ</sequence>
<feature type="compositionally biased region" description="Basic and acidic residues" evidence="1">
    <location>
        <begin position="117"/>
        <end position="134"/>
    </location>
</feature>
<dbReference type="Pfam" id="PF14392">
    <property type="entry name" value="zf-CCHC_4"/>
    <property type="match status" value="1"/>
</dbReference>
<evidence type="ECO:0000259" key="2">
    <source>
        <dbReference type="Pfam" id="PF14392"/>
    </source>
</evidence>
<evidence type="ECO:0000313" key="4">
    <source>
        <dbReference type="Proteomes" id="UP000886595"/>
    </source>
</evidence>
<feature type="region of interest" description="Disordered" evidence="1">
    <location>
        <begin position="83"/>
        <end position="134"/>
    </location>
</feature>
<dbReference type="OrthoDB" id="1108329at2759"/>
<gene>
    <name evidence="3" type="ORF">Bca52824_046207</name>
</gene>
<feature type="compositionally biased region" description="Basic residues" evidence="1">
    <location>
        <begin position="196"/>
        <end position="207"/>
    </location>
</feature>
<accession>A0A8X7REX2</accession>
<evidence type="ECO:0000256" key="1">
    <source>
        <dbReference type="SAM" id="MobiDB-lite"/>
    </source>
</evidence>
<feature type="region of interest" description="Disordered" evidence="1">
    <location>
        <begin position="174"/>
        <end position="248"/>
    </location>
</feature>
<feature type="compositionally biased region" description="Basic and acidic residues" evidence="1">
    <location>
        <begin position="320"/>
        <end position="332"/>
    </location>
</feature>
<feature type="compositionally biased region" description="Polar residues" evidence="1">
    <location>
        <begin position="208"/>
        <end position="248"/>
    </location>
</feature>
<dbReference type="EMBL" id="JAAMPC010000010">
    <property type="protein sequence ID" value="KAG2286603.1"/>
    <property type="molecule type" value="Genomic_DNA"/>
</dbReference>
<name>A0A8X7REX2_BRACI</name>
<feature type="region of interest" description="Disordered" evidence="1">
    <location>
        <begin position="295"/>
        <end position="314"/>
    </location>
</feature>
<feature type="compositionally biased region" description="Basic and acidic residues" evidence="1">
    <location>
        <begin position="184"/>
        <end position="195"/>
    </location>
</feature>
<dbReference type="Proteomes" id="UP000886595">
    <property type="component" value="Unassembled WGS sequence"/>
</dbReference>